<evidence type="ECO:0008006" key="2">
    <source>
        <dbReference type="Google" id="ProtNLM"/>
    </source>
</evidence>
<accession>A0A3B0UWJ2</accession>
<sequence length="91" mass="10339">MAQLKFTRHLVRFFPNLENPTAVSGTTIAELIKNIDDKHPGLAAYIIDERGMLRKHVNIFLRGDLIQDRQTLQDTVEVNDEVYIFQALSGG</sequence>
<dbReference type="SUPFAM" id="SSF54285">
    <property type="entry name" value="MoaD/ThiS"/>
    <property type="match status" value="1"/>
</dbReference>
<proteinExistence type="predicted"/>
<dbReference type="PANTHER" id="PTHR38031:SF1">
    <property type="entry name" value="SULFUR CARRIER PROTEIN CYSO"/>
    <property type="match status" value="1"/>
</dbReference>
<evidence type="ECO:0000313" key="1">
    <source>
        <dbReference type="EMBL" id="VAW30772.1"/>
    </source>
</evidence>
<organism evidence="1">
    <name type="scientific">hydrothermal vent metagenome</name>
    <dbReference type="NCBI Taxonomy" id="652676"/>
    <lineage>
        <taxon>unclassified sequences</taxon>
        <taxon>metagenomes</taxon>
        <taxon>ecological metagenomes</taxon>
    </lineage>
</organism>
<gene>
    <name evidence="1" type="ORF">MNBD_CHLOROFLEXI01-530</name>
</gene>
<dbReference type="InterPro" id="IPR012675">
    <property type="entry name" value="Beta-grasp_dom_sf"/>
</dbReference>
<dbReference type="AlphaFoldDB" id="A0A3B0UWJ2"/>
<dbReference type="Pfam" id="PF02597">
    <property type="entry name" value="ThiS"/>
    <property type="match status" value="1"/>
</dbReference>
<dbReference type="PANTHER" id="PTHR38031">
    <property type="entry name" value="SULFUR CARRIER PROTEIN SLR0821-RELATED"/>
    <property type="match status" value="1"/>
</dbReference>
<dbReference type="InterPro" id="IPR016155">
    <property type="entry name" value="Mopterin_synth/thiamin_S_b"/>
</dbReference>
<dbReference type="InterPro" id="IPR052045">
    <property type="entry name" value="Sulfur_Carrier/Prot_Modifier"/>
</dbReference>
<dbReference type="Gene3D" id="3.10.20.30">
    <property type="match status" value="1"/>
</dbReference>
<dbReference type="EMBL" id="UOEU01000083">
    <property type="protein sequence ID" value="VAW30772.1"/>
    <property type="molecule type" value="Genomic_DNA"/>
</dbReference>
<protein>
    <recommendedName>
        <fullName evidence="2">Molybdenum cofactor biosynthesis protein MoaD</fullName>
    </recommendedName>
</protein>
<reference evidence="1" key="1">
    <citation type="submission" date="2018-06" db="EMBL/GenBank/DDBJ databases">
        <authorList>
            <person name="Zhirakovskaya E."/>
        </authorList>
    </citation>
    <scope>NUCLEOTIDE SEQUENCE</scope>
</reference>
<name>A0A3B0UWJ2_9ZZZZ</name>
<dbReference type="InterPro" id="IPR003749">
    <property type="entry name" value="ThiS/MoaD-like"/>
</dbReference>